<name>A0AA40RQV4_STUST</name>
<dbReference type="Pfam" id="PF13649">
    <property type="entry name" value="Methyltransf_25"/>
    <property type="match status" value="1"/>
</dbReference>
<dbReference type="SUPFAM" id="SSF53335">
    <property type="entry name" value="S-adenosyl-L-methionine-dependent methyltransferases"/>
    <property type="match status" value="1"/>
</dbReference>
<comment type="caution">
    <text evidence="2">The sequence shown here is derived from an EMBL/GenBank/DDBJ whole genome shotgun (WGS) entry which is preliminary data.</text>
</comment>
<dbReference type="GO" id="GO:0032259">
    <property type="term" value="P:methylation"/>
    <property type="evidence" value="ECO:0007669"/>
    <property type="project" value="UniProtKB-KW"/>
</dbReference>
<feature type="domain" description="Methyltransferase" evidence="1">
    <location>
        <begin position="38"/>
        <end position="130"/>
    </location>
</feature>
<gene>
    <name evidence="2" type="ORF">G7024_07880</name>
</gene>
<dbReference type="Proteomes" id="UP001138621">
    <property type="component" value="Unassembled WGS sequence"/>
</dbReference>
<dbReference type="GO" id="GO:0008168">
    <property type="term" value="F:methyltransferase activity"/>
    <property type="evidence" value="ECO:0007669"/>
    <property type="project" value="UniProtKB-KW"/>
</dbReference>
<keyword evidence="2" id="KW-0489">Methyltransferase</keyword>
<evidence type="ECO:0000313" key="2">
    <source>
        <dbReference type="EMBL" id="MBA1304326.1"/>
    </source>
</evidence>
<keyword evidence="2" id="KW-0808">Transferase</keyword>
<evidence type="ECO:0000313" key="3">
    <source>
        <dbReference type="Proteomes" id="UP001138621"/>
    </source>
</evidence>
<protein>
    <submittedName>
        <fullName evidence="2">Class I SAM-dependent methyltransferase</fullName>
    </submittedName>
</protein>
<organism evidence="2 3">
    <name type="scientific">Stutzerimonas stutzeri</name>
    <name type="common">Pseudomonas stutzeri</name>
    <dbReference type="NCBI Taxonomy" id="316"/>
    <lineage>
        <taxon>Bacteria</taxon>
        <taxon>Pseudomonadati</taxon>
        <taxon>Pseudomonadota</taxon>
        <taxon>Gammaproteobacteria</taxon>
        <taxon>Pseudomonadales</taxon>
        <taxon>Pseudomonadaceae</taxon>
        <taxon>Stutzerimonas</taxon>
    </lineage>
</organism>
<dbReference type="InterPro" id="IPR041698">
    <property type="entry name" value="Methyltransf_25"/>
</dbReference>
<reference evidence="2" key="1">
    <citation type="submission" date="2020-02" db="EMBL/GenBank/DDBJ databases">
        <title>Synteny-based analysis reveals conserved mechanism for high triclosan tolerance in Pseudomonas, as well as instances of horizontal transfer.</title>
        <authorList>
            <person name="Mcfarland A.G."/>
            <person name="Bertucci H.K."/>
            <person name="Litmann E."/>
            <person name="Shen J."/>
            <person name="Huttenhower C."/>
            <person name="Hartmann E.M."/>
        </authorList>
    </citation>
    <scope>NUCLEOTIDE SEQUENCE</scope>
    <source>
        <strain evidence="2">109A1</strain>
    </source>
</reference>
<dbReference type="Gene3D" id="3.40.50.150">
    <property type="entry name" value="Vaccinia Virus protein VP39"/>
    <property type="match status" value="1"/>
</dbReference>
<evidence type="ECO:0000259" key="1">
    <source>
        <dbReference type="Pfam" id="PF13649"/>
    </source>
</evidence>
<dbReference type="CDD" id="cd02440">
    <property type="entry name" value="AdoMet_MTases"/>
    <property type="match status" value="1"/>
</dbReference>
<accession>A0AA40RQV4</accession>
<proteinExistence type="predicted"/>
<sequence length="195" mass="21791">MSRAILMERFLQATRGAPEHPSLRKALNLWKAPPGTALDLGCGAGRDSLALLRNGWRVVALDQSSAALDALRAQVDTGAHKLTTLCEPFENGAPLPTVELVNASFALPFCKPEAFTSLWTRIMECLRRGGLFSGHFFGLRDSWAGRNLTCHRYEQILELFEDWELLELNEIEFDGKTATGQAKHWHLFEAIARRS</sequence>
<dbReference type="EMBL" id="JAAMRD010000005">
    <property type="protein sequence ID" value="MBA1304326.1"/>
    <property type="molecule type" value="Genomic_DNA"/>
</dbReference>
<dbReference type="InterPro" id="IPR029063">
    <property type="entry name" value="SAM-dependent_MTases_sf"/>
</dbReference>
<dbReference type="AlphaFoldDB" id="A0AA40RQV4"/>